<dbReference type="STRING" id="431595.K3WI09"/>
<protein>
    <recommendedName>
        <fullName evidence="7">Calpain catalytic domain-containing protein</fullName>
    </recommendedName>
</protein>
<dbReference type="PROSITE" id="PS00139">
    <property type="entry name" value="THIOL_PROTEASE_CYS"/>
    <property type="match status" value="1"/>
</dbReference>
<evidence type="ECO:0000256" key="2">
    <source>
        <dbReference type="ARBA" id="ARBA00022670"/>
    </source>
</evidence>
<reference evidence="8" key="3">
    <citation type="submission" date="2015-02" db="UniProtKB">
        <authorList>
            <consortium name="EnsemblProtists"/>
        </authorList>
    </citation>
    <scope>IDENTIFICATION</scope>
    <source>
        <strain evidence="8">DAOM BR144</strain>
    </source>
</reference>
<evidence type="ECO:0000256" key="6">
    <source>
        <dbReference type="PROSITE-ProRule" id="PRU00239"/>
    </source>
</evidence>
<dbReference type="eggNOG" id="KOG0045">
    <property type="taxonomic scope" value="Eukaryota"/>
</dbReference>
<name>K3WI09_GLOUD</name>
<keyword evidence="4" id="KW-0788">Thiol protease</keyword>
<dbReference type="VEuPathDB" id="FungiDB:PYU1_G004590"/>
<organism evidence="8 9">
    <name type="scientific">Globisporangium ultimum (strain ATCC 200006 / CBS 805.95 / DAOM BR144)</name>
    <name type="common">Pythium ultimum</name>
    <dbReference type="NCBI Taxonomy" id="431595"/>
    <lineage>
        <taxon>Eukaryota</taxon>
        <taxon>Sar</taxon>
        <taxon>Stramenopiles</taxon>
        <taxon>Oomycota</taxon>
        <taxon>Peronosporomycetes</taxon>
        <taxon>Pythiales</taxon>
        <taxon>Pythiaceae</taxon>
        <taxon>Globisporangium</taxon>
    </lineage>
</organism>
<evidence type="ECO:0000259" key="7">
    <source>
        <dbReference type="PROSITE" id="PS50203"/>
    </source>
</evidence>
<feature type="domain" description="Calpain catalytic" evidence="7">
    <location>
        <begin position="72"/>
        <end position="258"/>
    </location>
</feature>
<dbReference type="InterPro" id="IPR038765">
    <property type="entry name" value="Papain-like_cys_pep_sf"/>
</dbReference>
<keyword evidence="2" id="KW-0645">Protease</keyword>
<dbReference type="EnsemblProtists" id="PYU1_T004601">
    <property type="protein sequence ID" value="PYU1_T004601"/>
    <property type="gene ID" value="PYU1_G004590"/>
</dbReference>
<dbReference type="GO" id="GO:0004198">
    <property type="term" value="F:calcium-dependent cysteine-type endopeptidase activity"/>
    <property type="evidence" value="ECO:0007669"/>
    <property type="project" value="InterPro"/>
</dbReference>
<dbReference type="PROSITE" id="PS50203">
    <property type="entry name" value="CALPAIN_CAT"/>
    <property type="match status" value="1"/>
</dbReference>
<keyword evidence="9" id="KW-1185">Reference proteome</keyword>
<evidence type="ECO:0000256" key="5">
    <source>
        <dbReference type="PIRSR" id="PIRSR622684-1"/>
    </source>
</evidence>
<dbReference type="GO" id="GO:0006508">
    <property type="term" value="P:proteolysis"/>
    <property type="evidence" value="ECO:0007669"/>
    <property type="project" value="UniProtKB-KW"/>
</dbReference>
<dbReference type="Pfam" id="PF00648">
    <property type="entry name" value="Peptidase_C2"/>
    <property type="match status" value="1"/>
</dbReference>
<reference evidence="9" key="1">
    <citation type="journal article" date="2010" name="Genome Biol.">
        <title>Genome sequence of the necrotrophic plant pathogen Pythium ultimum reveals original pathogenicity mechanisms and effector repertoire.</title>
        <authorList>
            <person name="Levesque C.A."/>
            <person name="Brouwer H."/>
            <person name="Cano L."/>
            <person name="Hamilton J.P."/>
            <person name="Holt C."/>
            <person name="Huitema E."/>
            <person name="Raffaele S."/>
            <person name="Robideau G.P."/>
            <person name="Thines M."/>
            <person name="Win J."/>
            <person name="Zerillo M.M."/>
            <person name="Beakes G.W."/>
            <person name="Boore J.L."/>
            <person name="Busam D."/>
            <person name="Dumas B."/>
            <person name="Ferriera S."/>
            <person name="Fuerstenberg S.I."/>
            <person name="Gachon C.M."/>
            <person name="Gaulin E."/>
            <person name="Govers F."/>
            <person name="Grenville-Briggs L."/>
            <person name="Horner N."/>
            <person name="Hostetler J."/>
            <person name="Jiang R.H."/>
            <person name="Johnson J."/>
            <person name="Krajaejun T."/>
            <person name="Lin H."/>
            <person name="Meijer H.J."/>
            <person name="Moore B."/>
            <person name="Morris P."/>
            <person name="Phuntmart V."/>
            <person name="Puiu D."/>
            <person name="Shetty J."/>
            <person name="Stajich J.E."/>
            <person name="Tripathy S."/>
            <person name="Wawra S."/>
            <person name="van West P."/>
            <person name="Whitty B.R."/>
            <person name="Coutinho P.M."/>
            <person name="Henrissat B."/>
            <person name="Martin F."/>
            <person name="Thomas P.D."/>
            <person name="Tyler B.M."/>
            <person name="De Vries R.P."/>
            <person name="Kamoun S."/>
            <person name="Yandell M."/>
            <person name="Tisserat N."/>
            <person name="Buell C.R."/>
        </authorList>
    </citation>
    <scope>NUCLEOTIDE SEQUENCE</scope>
    <source>
        <strain evidence="9">DAOM:BR144</strain>
    </source>
</reference>
<dbReference type="PANTHER" id="PTHR10183:SF379">
    <property type="entry name" value="CALPAIN-5"/>
    <property type="match status" value="1"/>
</dbReference>
<dbReference type="HOGENOM" id="CLU_082894_0_0_1"/>
<dbReference type="InterPro" id="IPR022684">
    <property type="entry name" value="Calpain_cysteine_protease"/>
</dbReference>
<evidence type="ECO:0000256" key="3">
    <source>
        <dbReference type="ARBA" id="ARBA00022801"/>
    </source>
</evidence>
<evidence type="ECO:0000256" key="1">
    <source>
        <dbReference type="ARBA" id="ARBA00007623"/>
    </source>
</evidence>
<comment type="caution">
    <text evidence="6">Lacks conserved residue(s) required for the propagation of feature annotation.</text>
</comment>
<evidence type="ECO:0000256" key="4">
    <source>
        <dbReference type="ARBA" id="ARBA00022807"/>
    </source>
</evidence>
<dbReference type="InterPro" id="IPR000169">
    <property type="entry name" value="Pept_cys_AS"/>
</dbReference>
<dbReference type="InParanoid" id="K3WI09"/>
<evidence type="ECO:0000313" key="8">
    <source>
        <dbReference type="EnsemblProtists" id="PYU1_T004601"/>
    </source>
</evidence>
<proteinExistence type="inferred from homology"/>
<reference evidence="9" key="2">
    <citation type="submission" date="2010-04" db="EMBL/GenBank/DDBJ databases">
        <authorList>
            <person name="Buell R."/>
            <person name="Hamilton J."/>
            <person name="Hostetler J."/>
        </authorList>
    </citation>
    <scope>NUCLEOTIDE SEQUENCE [LARGE SCALE GENOMIC DNA]</scope>
    <source>
        <strain evidence="9">DAOM:BR144</strain>
    </source>
</reference>
<comment type="similarity">
    <text evidence="1">Belongs to the peptidase C2 family.</text>
</comment>
<accession>K3WI09</accession>
<dbReference type="Proteomes" id="UP000019132">
    <property type="component" value="Unassembled WGS sequence"/>
</dbReference>
<feature type="active site" evidence="5">
    <location>
        <position position="182"/>
    </location>
</feature>
<keyword evidence="3" id="KW-0378">Hydrolase</keyword>
<evidence type="ECO:0000313" key="9">
    <source>
        <dbReference type="Proteomes" id="UP000019132"/>
    </source>
</evidence>
<dbReference type="InterPro" id="IPR001300">
    <property type="entry name" value="Peptidase_C2_calpain_cat"/>
</dbReference>
<dbReference type="SUPFAM" id="SSF54001">
    <property type="entry name" value="Cysteine proteinases"/>
    <property type="match status" value="1"/>
</dbReference>
<sequence length="258" mass="28394">MTGCAIDLRSLEEELKKLGITIVSGNQGTIISIKIQGLAGKALVRGLRLADQLLQEKVKAVVNSFADPVTKFFVDPTFGPSSKNPTGAAALCKTGQVISSKGGSQHQVKVLGLLKSEKIRWERPMYAVDDEDDVSNQDDDQDARGDIYSATMSSGRVFATQARLFSDGACSGDVIQGNLGDCWFLSALSVVATRTDLLGQTFWRGDKYKSNGLFVCKFMKNFVWNYVIIDDRLPVFGFSKTKQGKPYFARCREPNELW</sequence>
<dbReference type="PANTHER" id="PTHR10183">
    <property type="entry name" value="CALPAIN"/>
    <property type="match status" value="1"/>
</dbReference>
<dbReference type="EMBL" id="GL376631">
    <property type="status" value="NOT_ANNOTATED_CDS"/>
    <property type="molecule type" value="Genomic_DNA"/>
</dbReference>
<dbReference type="AlphaFoldDB" id="K3WI09"/>